<gene>
    <name evidence="3" type="ORF">ACFPYL_15390</name>
</gene>
<reference evidence="4" key="1">
    <citation type="journal article" date="2019" name="Int. J. Syst. Evol. Microbiol.">
        <title>The Global Catalogue of Microorganisms (GCM) 10K type strain sequencing project: providing services to taxonomists for standard genome sequencing and annotation.</title>
        <authorList>
            <consortium name="The Broad Institute Genomics Platform"/>
            <consortium name="The Broad Institute Genome Sequencing Center for Infectious Disease"/>
            <person name="Wu L."/>
            <person name="Ma J."/>
        </authorList>
    </citation>
    <scope>NUCLEOTIDE SEQUENCE [LARGE SCALE GENOMIC DNA]</scope>
    <source>
        <strain evidence="4">CCUG 54522</strain>
    </source>
</reference>
<feature type="region of interest" description="Disordered" evidence="1">
    <location>
        <begin position="64"/>
        <end position="85"/>
    </location>
</feature>
<proteinExistence type="predicted"/>
<accession>A0ABW1LL99</accession>
<dbReference type="EMBL" id="JBHSRJ010000005">
    <property type="protein sequence ID" value="MFC6044473.1"/>
    <property type="molecule type" value="Genomic_DNA"/>
</dbReference>
<keyword evidence="2" id="KW-0812">Transmembrane</keyword>
<evidence type="ECO:0000256" key="1">
    <source>
        <dbReference type="SAM" id="MobiDB-lite"/>
    </source>
</evidence>
<feature type="transmembrane region" description="Helical" evidence="2">
    <location>
        <begin position="40"/>
        <end position="61"/>
    </location>
</feature>
<evidence type="ECO:0000313" key="4">
    <source>
        <dbReference type="Proteomes" id="UP001596135"/>
    </source>
</evidence>
<comment type="caution">
    <text evidence="3">The sequence shown here is derived from an EMBL/GenBank/DDBJ whole genome shotgun (WGS) entry which is preliminary data.</text>
</comment>
<evidence type="ECO:0008006" key="5">
    <source>
        <dbReference type="Google" id="ProtNLM"/>
    </source>
</evidence>
<evidence type="ECO:0000313" key="3">
    <source>
        <dbReference type="EMBL" id="MFC6044473.1"/>
    </source>
</evidence>
<dbReference type="RefSeq" id="WP_379155961.1">
    <property type="nucleotide sequence ID" value="NZ_JBHSRJ010000005.1"/>
</dbReference>
<evidence type="ECO:0000256" key="2">
    <source>
        <dbReference type="SAM" id="Phobius"/>
    </source>
</evidence>
<dbReference type="Proteomes" id="UP001596135">
    <property type="component" value="Unassembled WGS sequence"/>
</dbReference>
<sequence length="387" mass="41437">MSDQELRDLLHDRVDDLTPVDLAPGAWAGAVRRRRVRRSLAAGGVVLAVVVLAVAVDLVHLSDRDQSEPMPASPGPSVSPSATAAPVGADATYQGLPVWWSPDLDEELDLPWIDRSPLPRDLDLTADMPGLADEPIDRAVAAYGLDHQVVLVAADGTPRRLPVDLDQPETDEDGYEVSPYGPSMLSPDGRHLVFPQAGSLALYDLARRAWSSIDVGSARTAYVTWVGDDQLLLPSRPEQSGPILDVRGEQVGSGQKPSIRVFQIQESMQNAYGPARTGPGNVLSAQSWGMGPGIPVRDPSAYYSSPAHLVVTGGPQGANVLAFMTGMDDERWMDAPPVAGWLDADTVVYESVAGDRDLLIGWDVGTHTFRRVSSVTPGWASSFARLA</sequence>
<keyword evidence="2" id="KW-1133">Transmembrane helix</keyword>
<keyword evidence="4" id="KW-1185">Reference proteome</keyword>
<organism evidence="3 4">
    <name type="scientific">Nocardioides hankookensis</name>
    <dbReference type="NCBI Taxonomy" id="443157"/>
    <lineage>
        <taxon>Bacteria</taxon>
        <taxon>Bacillati</taxon>
        <taxon>Actinomycetota</taxon>
        <taxon>Actinomycetes</taxon>
        <taxon>Propionibacteriales</taxon>
        <taxon>Nocardioidaceae</taxon>
        <taxon>Nocardioides</taxon>
    </lineage>
</organism>
<feature type="compositionally biased region" description="Low complexity" evidence="1">
    <location>
        <begin position="75"/>
        <end position="85"/>
    </location>
</feature>
<name>A0ABW1LL99_9ACTN</name>
<protein>
    <recommendedName>
        <fullName evidence="5">Lipoprotein LpqB beta-propeller domain-containing protein</fullName>
    </recommendedName>
</protein>
<keyword evidence="2" id="KW-0472">Membrane</keyword>